<keyword evidence="3" id="KW-1185">Reference proteome</keyword>
<organism evidence="2 3">
    <name type="scientific">Prorocentrum cordatum</name>
    <dbReference type="NCBI Taxonomy" id="2364126"/>
    <lineage>
        <taxon>Eukaryota</taxon>
        <taxon>Sar</taxon>
        <taxon>Alveolata</taxon>
        <taxon>Dinophyceae</taxon>
        <taxon>Prorocentrales</taxon>
        <taxon>Prorocentraceae</taxon>
        <taxon>Prorocentrum</taxon>
    </lineage>
</organism>
<gene>
    <name evidence="2" type="ORF">PCOR1329_LOCUS79801</name>
</gene>
<accession>A0ABN9XXQ1</accession>
<protein>
    <submittedName>
        <fullName evidence="2">Uncharacterized protein</fullName>
    </submittedName>
</protein>
<evidence type="ECO:0000256" key="1">
    <source>
        <dbReference type="SAM" id="Phobius"/>
    </source>
</evidence>
<keyword evidence="1" id="KW-0812">Transmembrane</keyword>
<evidence type="ECO:0000313" key="2">
    <source>
        <dbReference type="EMBL" id="CAK0903491.1"/>
    </source>
</evidence>
<proteinExistence type="predicted"/>
<keyword evidence="1" id="KW-0472">Membrane</keyword>
<keyword evidence="1" id="KW-1133">Transmembrane helix</keyword>
<comment type="caution">
    <text evidence="2">The sequence shown here is derived from an EMBL/GenBank/DDBJ whole genome shotgun (WGS) entry which is preliminary data.</text>
</comment>
<name>A0ABN9XXQ1_9DINO</name>
<sequence>MLTRHRHVQLERTLSVANRYEINLNPCNENMLFAYVLWSVAFVLGMLAPVLMWLPRLYGDDSEKQMQIGFWTEVSVFTWSINMLCIGPSRVEEIGTQAAEGIIAGVVKEMANMRTEKISWKRVLNKVKATDYLLADTFQWSCLGN</sequence>
<evidence type="ECO:0000313" key="3">
    <source>
        <dbReference type="Proteomes" id="UP001189429"/>
    </source>
</evidence>
<dbReference type="EMBL" id="CAUYUJ010021240">
    <property type="protein sequence ID" value="CAK0903491.1"/>
    <property type="molecule type" value="Genomic_DNA"/>
</dbReference>
<reference evidence="2" key="1">
    <citation type="submission" date="2023-10" db="EMBL/GenBank/DDBJ databases">
        <authorList>
            <person name="Chen Y."/>
            <person name="Shah S."/>
            <person name="Dougan E. K."/>
            <person name="Thang M."/>
            <person name="Chan C."/>
        </authorList>
    </citation>
    <scope>NUCLEOTIDE SEQUENCE [LARGE SCALE GENOMIC DNA]</scope>
</reference>
<feature type="transmembrane region" description="Helical" evidence="1">
    <location>
        <begin position="32"/>
        <end position="54"/>
    </location>
</feature>
<dbReference type="Proteomes" id="UP001189429">
    <property type="component" value="Unassembled WGS sequence"/>
</dbReference>